<dbReference type="Pfam" id="PF13229">
    <property type="entry name" value="Beta_helix"/>
    <property type="match status" value="1"/>
</dbReference>
<dbReference type="Gene3D" id="2.160.20.10">
    <property type="entry name" value="Single-stranded right-handed beta-helix, Pectin lyase-like"/>
    <property type="match status" value="1"/>
</dbReference>
<dbReference type="InterPro" id="IPR039448">
    <property type="entry name" value="Beta_helix"/>
</dbReference>
<name>A0ABW6CYN1_9BACT</name>
<evidence type="ECO:0000313" key="3">
    <source>
        <dbReference type="EMBL" id="MFD3274776.1"/>
    </source>
</evidence>
<dbReference type="RefSeq" id="WP_377974279.1">
    <property type="nucleotide sequence ID" value="NZ_JBBKYA010000001.1"/>
</dbReference>
<feature type="signal peptide" evidence="1">
    <location>
        <begin position="1"/>
        <end position="19"/>
    </location>
</feature>
<comment type="caution">
    <text evidence="3">The sequence shown here is derived from an EMBL/GenBank/DDBJ whole genome shotgun (WGS) entry which is preliminary data.</text>
</comment>
<gene>
    <name evidence="3" type="ORF">SKC38_00870</name>
</gene>
<evidence type="ECO:0000256" key="1">
    <source>
        <dbReference type="SAM" id="SignalP"/>
    </source>
</evidence>
<dbReference type="InterPro" id="IPR012334">
    <property type="entry name" value="Pectin_lyas_fold"/>
</dbReference>
<feature type="chain" id="PRO_5045537459" evidence="1">
    <location>
        <begin position="20"/>
        <end position="373"/>
    </location>
</feature>
<accession>A0ABW6CYN1</accession>
<dbReference type="InterPro" id="IPR011050">
    <property type="entry name" value="Pectin_lyase_fold/virulence"/>
</dbReference>
<dbReference type="Proteomes" id="UP001598114">
    <property type="component" value="Unassembled WGS sequence"/>
</dbReference>
<dbReference type="SUPFAM" id="SSF51126">
    <property type="entry name" value="Pectin lyase-like"/>
    <property type="match status" value="1"/>
</dbReference>
<keyword evidence="1" id="KW-0732">Signal</keyword>
<feature type="domain" description="Right handed beta helix" evidence="2">
    <location>
        <begin position="182"/>
        <end position="308"/>
    </location>
</feature>
<dbReference type="EMBL" id="JBBKYA010000001">
    <property type="protein sequence ID" value="MFD3274776.1"/>
    <property type="molecule type" value="Genomic_DNA"/>
</dbReference>
<evidence type="ECO:0000313" key="4">
    <source>
        <dbReference type="Proteomes" id="UP001598114"/>
    </source>
</evidence>
<evidence type="ECO:0000259" key="2">
    <source>
        <dbReference type="Pfam" id="PF13229"/>
    </source>
</evidence>
<reference evidence="3 4" key="1">
    <citation type="submission" date="2024-03" db="EMBL/GenBank/DDBJ databases">
        <title>Aquirufa genome sequencing.</title>
        <authorList>
            <person name="Pitt A."/>
            <person name="Hahn M.W."/>
        </authorList>
    </citation>
    <scope>NUCLEOTIDE SEQUENCE [LARGE SCALE GENOMIC DNA]</scope>
    <source>
        <strain evidence="3 4">PLAD-142S6K</strain>
    </source>
</reference>
<sequence>MRNLRLCMLALLMSPSLFAQTTQLIYVNPNTGNDSQDGSQDHPLRSLPAAARLVNTSEGENPITILLASGVYALMEPSTFHPTKRTFTKQARLTIRAEVLPDDPNWNSGSMPTLIHTMPLSDDWMGQKDPFGGGMYGFKVETSHMTIQGLKIMGAPVIEHPQKGKIIRVYPITRPDAKLDDLEITQCVFAGDEVNAPNHLGIIANGTSIVVDHCIFYNLKQAIVYWSRKSTGHVMRNTLIYGGYGCGVWTSAIANDFVFENNVIANGQYAWISQLDRDRGQQEAAGVEQKAKEPILYQVNNSLIAGNKKVTGTGGGPQLNFKDIDPILLKFNNTKVTDQAIELDFNQESRNFLHPKEGSEAAKIGAGLFKLTK</sequence>
<protein>
    <submittedName>
        <fullName evidence="3">Right-handed parallel beta-helix repeat-containing protein</fullName>
    </submittedName>
</protein>
<proteinExistence type="predicted"/>
<keyword evidence="4" id="KW-1185">Reference proteome</keyword>
<organism evidence="3 4">
    <name type="scientific">Aquirufa echingensis</name>
    <dbReference type="NCBI Taxonomy" id="3096516"/>
    <lineage>
        <taxon>Bacteria</taxon>
        <taxon>Pseudomonadati</taxon>
        <taxon>Bacteroidota</taxon>
        <taxon>Cytophagia</taxon>
        <taxon>Cytophagales</taxon>
        <taxon>Flectobacillaceae</taxon>
        <taxon>Aquirufa</taxon>
    </lineage>
</organism>